<protein>
    <recommendedName>
        <fullName evidence="3">DUF2442 domain-containing protein</fullName>
    </recommendedName>
</protein>
<sequence length="89" mass="10451">MNNPKIKKIKIDSQQYILIVLFDNGILKEIDFKEKLQDDFYSDLKNKMLFEQAQVDIGGYGVSWNEDIDISEYELWNIGKVISNESILF</sequence>
<proteinExistence type="predicted"/>
<dbReference type="Gene3D" id="3.30.2020.10">
    <property type="entry name" value="NE0471-like N-terminal domain"/>
    <property type="match status" value="1"/>
</dbReference>
<dbReference type="SUPFAM" id="SSF143880">
    <property type="entry name" value="NE0471 N-terminal domain-like"/>
    <property type="match status" value="1"/>
</dbReference>
<comment type="caution">
    <text evidence="1">The sequence shown here is derived from an EMBL/GenBank/DDBJ whole genome shotgun (WGS) entry which is preliminary data.</text>
</comment>
<dbReference type="EMBL" id="MWMH01000002">
    <property type="protein sequence ID" value="OOP73827.1"/>
    <property type="molecule type" value="Genomic_DNA"/>
</dbReference>
<evidence type="ECO:0000313" key="1">
    <source>
        <dbReference type="EMBL" id="OOP73827.1"/>
    </source>
</evidence>
<accession>A0A1S9N8E8</accession>
<organism evidence="1 2">
    <name type="scientific">Clostridium beijerinckii</name>
    <name type="common">Clostridium MP</name>
    <dbReference type="NCBI Taxonomy" id="1520"/>
    <lineage>
        <taxon>Bacteria</taxon>
        <taxon>Bacillati</taxon>
        <taxon>Bacillota</taxon>
        <taxon>Clostridia</taxon>
        <taxon>Eubacteriales</taxon>
        <taxon>Clostridiaceae</taxon>
        <taxon>Clostridium</taxon>
    </lineage>
</organism>
<name>A0A1S9N8E8_CLOBE</name>
<dbReference type="InterPro" id="IPR036782">
    <property type="entry name" value="NE0471-like_N"/>
</dbReference>
<dbReference type="RefSeq" id="WP_078114785.1">
    <property type="nucleotide sequence ID" value="NZ_CP144906.1"/>
</dbReference>
<evidence type="ECO:0000313" key="2">
    <source>
        <dbReference type="Proteomes" id="UP000190959"/>
    </source>
</evidence>
<dbReference type="Pfam" id="PF10387">
    <property type="entry name" value="DUF2442"/>
    <property type="match status" value="1"/>
</dbReference>
<evidence type="ECO:0008006" key="3">
    <source>
        <dbReference type="Google" id="ProtNLM"/>
    </source>
</evidence>
<reference evidence="1 2" key="1">
    <citation type="submission" date="2017-02" db="EMBL/GenBank/DDBJ databases">
        <title>Genome sequence of Clostridium beijerinckii Br21.</title>
        <authorList>
            <person name="Fonseca B.C."/>
            <person name="Guazzaroni M.E."/>
            <person name="Riano-Pachon D.M."/>
            <person name="Reginatto V."/>
        </authorList>
    </citation>
    <scope>NUCLEOTIDE SEQUENCE [LARGE SCALE GENOMIC DNA]</scope>
    <source>
        <strain evidence="1 2">Br21</strain>
    </source>
</reference>
<dbReference type="Proteomes" id="UP000190959">
    <property type="component" value="Unassembled WGS sequence"/>
</dbReference>
<gene>
    <name evidence="1" type="ORF">CBEIBR21_04830</name>
</gene>
<dbReference type="InterPro" id="IPR018841">
    <property type="entry name" value="DUF2442"/>
</dbReference>
<dbReference type="AlphaFoldDB" id="A0A1S9N8E8"/>